<dbReference type="SUPFAM" id="SSF56645">
    <property type="entry name" value="Acyl-CoA dehydrogenase NM domain-like"/>
    <property type="match status" value="1"/>
</dbReference>
<comment type="similarity">
    <text evidence="2 6">Belongs to the acyl-CoA dehydrogenase family.</text>
</comment>
<dbReference type="InterPro" id="IPR013786">
    <property type="entry name" value="AcylCoA_DH/ox_N"/>
</dbReference>
<evidence type="ECO:0000256" key="4">
    <source>
        <dbReference type="ARBA" id="ARBA00022827"/>
    </source>
</evidence>
<comment type="cofactor">
    <cofactor evidence="1 6">
        <name>FAD</name>
        <dbReference type="ChEBI" id="CHEBI:57692"/>
    </cofactor>
</comment>
<keyword evidence="4 6" id="KW-0274">FAD</keyword>
<dbReference type="InterPro" id="IPR009100">
    <property type="entry name" value="AcylCoA_DH/oxidase_NM_dom_sf"/>
</dbReference>
<keyword evidence="5 6" id="KW-0560">Oxidoreductase</keyword>
<protein>
    <submittedName>
        <fullName evidence="10">Acyl-CoA dehydrogenase</fullName>
    </submittedName>
</protein>
<dbReference type="AlphaFoldDB" id="A0A239B8W8"/>
<dbReference type="Gene3D" id="2.40.110.10">
    <property type="entry name" value="Butyryl-CoA Dehydrogenase, subunit A, domain 2"/>
    <property type="match status" value="1"/>
</dbReference>
<gene>
    <name evidence="10" type="ORF">SAMN04488107_0995</name>
</gene>
<dbReference type="GO" id="GO:0005737">
    <property type="term" value="C:cytoplasm"/>
    <property type="evidence" value="ECO:0007669"/>
    <property type="project" value="TreeGrafter"/>
</dbReference>
<sequence>MTPHDRPPAPSASRGEVAGSALPARLTALLADLDAFVAAEVDPLEEQDDNVRFFDHRREFARTDVEAGGVPRAEWEELLAEVRRRADAAGWLRYSLPAELGGRDGSNVDMAVVREHLAHRGLGLHNDLQNEHSVVGNLVVPHLLHLFGTGEQREEFVEALVTGERRMPFALTEPDHGSDATWMETRAERDGGDWVITGRKRWITGVHTGTHLLVFARTSGRPGEARGISALLVPADAPGLSVPQFWWTLNMPTDHGEVVLDRVRVPGSAVLGAEGEGLAVAQTFVHENRIRQAASGVGAAQFCIDRSVAYARQRHTFGRPLAERQAIQWPLVELHTEAEMVRTLIRATAADLDEVTARREPAVTIGHRVSMCNYRGNRLVCDAADRAMQVHGGMGYSRHLPFEHIYRHHRRYRITEGSEEIQMRRVAGQLFGFLR</sequence>
<feature type="domain" description="Acyl-CoA dehydrogenase/oxidase C-terminal" evidence="7">
    <location>
        <begin position="275"/>
        <end position="429"/>
    </location>
</feature>
<proteinExistence type="inferred from homology"/>
<dbReference type="Proteomes" id="UP000198386">
    <property type="component" value="Unassembled WGS sequence"/>
</dbReference>
<keyword evidence="3 6" id="KW-0285">Flavoprotein</keyword>
<organism evidence="10 11">
    <name type="scientific">Geodermatophilus saharensis</name>
    <dbReference type="NCBI Taxonomy" id="1137994"/>
    <lineage>
        <taxon>Bacteria</taxon>
        <taxon>Bacillati</taxon>
        <taxon>Actinomycetota</taxon>
        <taxon>Actinomycetes</taxon>
        <taxon>Geodermatophilales</taxon>
        <taxon>Geodermatophilaceae</taxon>
        <taxon>Geodermatophilus</taxon>
    </lineage>
</organism>
<dbReference type="SUPFAM" id="SSF47203">
    <property type="entry name" value="Acyl-CoA dehydrogenase C-terminal domain-like"/>
    <property type="match status" value="1"/>
</dbReference>
<dbReference type="Pfam" id="PF00441">
    <property type="entry name" value="Acyl-CoA_dh_1"/>
    <property type="match status" value="1"/>
</dbReference>
<dbReference type="Pfam" id="PF02771">
    <property type="entry name" value="Acyl-CoA_dh_N"/>
    <property type="match status" value="1"/>
</dbReference>
<dbReference type="InterPro" id="IPR050741">
    <property type="entry name" value="Acyl-CoA_dehydrogenase"/>
</dbReference>
<evidence type="ECO:0000256" key="1">
    <source>
        <dbReference type="ARBA" id="ARBA00001974"/>
    </source>
</evidence>
<evidence type="ECO:0000259" key="8">
    <source>
        <dbReference type="Pfam" id="PF02770"/>
    </source>
</evidence>
<evidence type="ECO:0000259" key="7">
    <source>
        <dbReference type="Pfam" id="PF00441"/>
    </source>
</evidence>
<dbReference type="PANTHER" id="PTHR48083:SF2">
    <property type="entry name" value="MEDIUM-CHAIN SPECIFIC ACYL-COA DEHYDROGENASE, MITOCHONDRIAL"/>
    <property type="match status" value="1"/>
</dbReference>
<reference evidence="11" key="1">
    <citation type="submission" date="2017-06" db="EMBL/GenBank/DDBJ databases">
        <authorList>
            <person name="Varghese N."/>
            <person name="Submissions S."/>
        </authorList>
    </citation>
    <scope>NUCLEOTIDE SEQUENCE [LARGE SCALE GENOMIC DNA]</scope>
    <source>
        <strain evidence="11">DSM 45423</strain>
    </source>
</reference>
<dbReference type="InterPro" id="IPR037069">
    <property type="entry name" value="AcylCoA_DH/ox_N_sf"/>
</dbReference>
<dbReference type="FunFam" id="1.20.140.10:FF:000037">
    <property type="entry name" value="Similar to acyl-CoA dehydrogenase"/>
    <property type="match status" value="1"/>
</dbReference>
<dbReference type="FunFam" id="2.40.110.10:FF:000002">
    <property type="entry name" value="Acyl-CoA dehydrogenase fadE12"/>
    <property type="match status" value="1"/>
</dbReference>
<dbReference type="InterPro" id="IPR009075">
    <property type="entry name" value="AcylCo_DH/oxidase_C"/>
</dbReference>
<dbReference type="Gene3D" id="1.20.140.10">
    <property type="entry name" value="Butyryl-CoA Dehydrogenase, subunit A, domain 3"/>
    <property type="match status" value="1"/>
</dbReference>
<dbReference type="EMBL" id="FZOH01000002">
    <property type="protein sequence ID" value="SNS03991.1"/>
    <property type="molecule type" value="Genomic_DNA"/>
</dbReference>
<evidence type="ECO:0000313" key="10">
    <source>
        <dbReference type="EMBL" id="SNS03991.1"/>
    </source>
</evidence>
<dbReference type="GO" id="GO:0003995">
    <property type="term" value="F:acyl-CoA dehydrogenase activity"/>
    <property type="evidence" value="ECO:0007669"/>
    <property type="project" value="TreeGrafter"/>
</dbReference>
<evidence type="ECO:0000256" key="6">
    <source>
        <dbReference type="RuleBase" id="RU362125"/>
    </source>
</evidence>
<dbReference type="Pfam" id="PF02770">
    <property type="entry name" value="Acyl-CoA_dh_M"/>
    <property type="match status" value="1"/>
</dbReference>
<evidence type="ECO:0000256" key="2">
    <source>
        <dbReference type="ARBA" id="ARBA00009347"/>
    </source>
</evidence>
<dbReference type="GO" id="GO:0033539">
    <property type="term" value="P:fatty acid beta-oxidation using acyl-CoA dehydrogenase"/>
    <property type="evidence" value="ECO:0007669"/>
    <property type="project" value="TreeGrafter"/>
</dbReference>
<feature type="domain" description="Acyl-CoA oxidase/dehydrogenase middle" evidence="8">
    <location>
        <begin position="169"/>
        <end position="263"/>
    </location>
</feature>
<dbReference type="CDD" id="cd00567">
    <property type="entry name" value="ACAD"/>
    <property type="match status" value="1"/>
</dbReference>
<evidence type="ECO:0000259" key="9">
    <source>
        <dbReference type="Pfam" id="PF02771"/>
    </source>
</evidence>
<dbReference type="GO" id="GO:0050660">
    <property type="term" value="F:flavin adenine dinucleotide binding"/>
    <property type="evidence" value="ECO:0007669"/>
    <property type="project" value="InterPro"/>
</dbReference>
<dbReference type="InterPro" id="IPR036250">
    <property type="entry name" value="AcylCo_DH-like_C"/>
</dbReference>
<dbReference type="OrthoDB" id="8876745at2"/>
<dbReference type="RefSeq" id="WP_089402799.1">
    <property type="nucleotide sequence ID" value="NZ_FZOH01000002.1"/>
</dbReference>
<dbReference type="InterPro" id="IPR046373">
    <property type="entry name" value="Acyl-CoA_Oxase/DH_mid-dom_sf"/>
</dbReference>
<accession>A0A239B8W8</accession>
<dbReference type="PANTHER" id="PTHR48083">
    <property type="entry name" value="MEDIUM-CHAIN SPECIFIC ACYL-COA DEHYDROGENASE, MITOCHONDRIAL-RELATED"/>
    <property type="match status" value="1"/>
</dbReference>
<evidence type="ECO:0000256" key="5">
    <source>
        <dbReference type="ARBA" id="ARBA00023002"/>
    </source>
</evidence>
<evidence type="ECO:0000313" key="11">
    <source>
        <dbReference type="Proteomes" id="UP000198386"/>
    </source>
</evidence>
<keyword evidence="11" id="KW-1185">Reference proteome</keyword>
<dbReference type="Gene3D" id="1.10.540.10">
    <property type="entry name" value="Acyl-CoA dehydrogenase/oxidase, N-terminal domain"/>
    <property type="match status" value="1"/>
</dbReference>
<evidence type="ECO:0000256" key="3">
    <source>
        <dbReference type="ARBA" id="ARBA00022630"/>
    </source>
</evidence>
<dbReference type="InterPro" id="IPR006091">
    <property type="entry name" value="Acyl-CoA_Oxase/DH_mid-dom"/>
</dbReference>
<name>A0A239B8W8_9ACTN</name>
<feature type="domain" description="Acyl-CoA dehydrogenase/oxidase N-terminal" evidence="9">
    <location>
        <begin position="52"/>
        <end position="164"/>
    </location>
</feature>